<evidence type="ECO:0000313" key="1">
    <source>
        <dbReference type="EMBL" id="KKU56297.1"/>
    </source>
</evidence>
<protein>
    <submittedName>
        <fullName evidence="1">Uncharacterized protein</fullName>
    </submittedName>
</protein>
<accession>A0A0G1RGV2</accession>
<reference evidence="1 2" key="1">
    <citation type="journal article" date="2015" name="Nature">
        <title>rRNA introns, odd ribosomes, and small enigmatic genomes across a large radiation of phyla.</title>
        <authorList>
            <person name="Brown C.T."/>
            <person name="Hug L.A."/>
            <person name="Thomas B.C."/>
            <person name="Sharon I."/>
            <person name="Castelle C.J."/>
            <person name="Singh A."/>
            <person name="Wilkins M.J."/>
            <person name="Williams K.H."/>
            <person name="Banfield J.F."/>
        </authorList>
    </citation>
    <scope>NUCLEOTIDE SEQUENCE [LARGE SCALE GENOMIC DNA]</scope>
</reference>
<sequence length="149" mass="16373">MKKYLVIVTLLLAITVGGFVFYKSFQTKELSSGNSKPIPFSLVIFEKNEGWGPCPPGGGPCSQSTKLYGSGRLVFEGNENGEKNLSKNLVDQVIGQIKQSGIMDNSCEAPIVLDYSAIYKVNLDGQEKTIRFPGCENEIKKIESLFLEN</sequence>
<proteinExistence type="predicted"/>
<name>A0A0G1RGV2_9BACT</name>
<dbReference type="AlphaFoldDB" id="A0A0G1RGV2"/>
<organism evidence="1 2">
    <name type="scientific">Candidatus Amesbacteria bacterium GW2011_GWA2_47_11</name>
    <dbReference type="NCBI Taxonomy" id="1618357"/>
    <lineage>
        <taxon>Bacteria</taxon>
        <taxon>Candidatus Amesiibacteriota</taxon>
    </lineage>
</organism>
<dbReference type="EMBL" id="LCNM01000010">
    <property type="protein sequence ID" value="KKU56297.1"/>
    <property type="molecule type" value="Genomic_DNA"/>
</dbReference>
<gene>
    <name evidence="1" type="ORF">UX78_C0010G0015</name>
</gene>
<evidence type="ECO:0000313" key="2">
    <source>
        <dbReference type="Proteomes" id="UP000034607"/>
    </source>
</evidence>
<comment type="caution">
    <text evidence="1">The sequence shown here is derived from an EMBL/GenBank/DDBJ whole genome shotgun (WGS) entry which is preliminary data.</text>
</comment>
<dbReference type="Proteomes" id="UP000034607">
    <property type="component" value="Unassembled WGS sequence"/>
</dbReference>